<proteinExistence type="inferred from homology"/>
<protein>
    <recommendedName>
        <fullName evidence="6">Protochlorophyllide reductase</fullName>
    </recommendedName>
</protein>
<dbReference type="Gene3D" id="3.40.50.720">
    <property type="entry name" value="NAD(P)-binding Rossmann-like Domain"/>
    <property type="match status" value="1"/>
</dbReference>
<reference evidence="4 5" key="1">
    <citation type="journal article" date="2015" name="Genome Biol. Evol.">
        <title>Comparative Genomics of a Bacterivorous Green Alga Reveals Evolutionary Causalities and Consequences of Phago-Mixotrophic Mode of Nutrition.</title>
        <authorList>
            <person name="Burns J.A."/>
            <person name="Paasch A."/>
            <person name="Narechania A."/>
            <person name="Kim E."/>
        </authorList>
    </citation>
    <scope>NUCLEOTIDE SEQUENCE [LARGE SCALE GENOMIC DNA]</scope>
    <source>
        <strain evidence="4 5">PLY_AMNH</strain>
    </source>
</reference>
<feature type="region of interest" description="Disordered" evidence="3">
    <location>
        <begin position="325"/>
        <end position="353"/>
    </location>
</feature>
<dbReference type="InterPro" id="IPR036291">
    <property type="entry name" value="NAD(P)-bd_dom_sf"/>
</dbReference>
<sequence length="353" mass="38242">MRIIRKQLGTSVSSFQRYVHLRTPQAPVQQRKHQSCQASATQKVAVVTGANTGLGKCSALHMAKKGYHVILACRSVSKAEKAAEDIESQCEAGGLSASLDILRLDLADLSSVQDFAGSFAAKYDTCDVLLNNAGIMAPPSRELTADGFELQIGTNHLGHFLLTSKLMPQLQAAERARIVNVSSIAHTFGAVDLNNLQSEGFFGYTLQGWPAYGQSKLANLLFTYELHRRLRANLITSVNVNASHPGYVDTELPRMLPLNFYPIMGMTGILITPEQGVQGQNELCTSPLLAQASGKYYSEMAPGDWGVMWDVGLVVEVWLDWRSSGGRDKPASGTRRQCAGGADAEGLGWLSEP</sequence>
<evidence type="ECO:0000313" key="5">
    <source>
        <dbReference type="Proteomes" id="UP001190700"/>
    </source>
</evidence>
<keyword evidence="5" id="KW-1185">Reference proteome</keyword>
<evidence type="ECO:0000256" key="1">
    <source>
        <dbReference type="ARBA" id="ARBA00023002"/>
    </source>
</evidence>
<name>A0AAE0KR78_9CHLO</name>
<dbReference type="GO" id="GO:0016491">
    <property type="term" value="F:oxidoreductase activity"/>
    <property type="evidence" value="ECO:0007669"/>
    <property type="project" value="UniProtKB-KW"/>
</dbReference>
<dbReference type="PANTHER" id="PTHR43157">
    <property type="entry name" value="PHOSPHATIDYLINOSITOL-GLYCAN BIOSYNTHESIS CLASS F PROTEIN-RELATED"/>
    <property type="match status" value="1"/>
</dbReference>
<evidence type="ECO:0000313" key="4">
    <source>
        <dbReference type="EMBL" id="KAK3257821.1"/>
    </source>
</evidence>
<evidence type="ECO:0008006" key="6">
    <source>
        <dbReference type="Google" id="ProtNLM"/>
    </source>
</evidence>
<organism evidence="4 5">
    <name type="scientific">Cymbomonas tetramitiformis</name>
    <dbReference type="NCBI Taxonomy" id="36881"/>
    <lineage>
        <taxon>Eukaryota</taxon>
        <taxon>Viridiplantae</taxon>
        <taxon>Chlorophyta</taxon>
        <taxon>Pyramimonadophyceae</taxon>
        <taxon>Pyramimonadales</taxon>
        <taxon>Pyramimonadaceae</taxon>
        <taxon>Cymbomonas</taxon>
    </lineage>
</organism>
<dbReference type="InterPro" id="IPR002347">
    <property type="entry name" value="SDR_fam"/>
</dbReference>
<dbReference type="Proteomes" id="UP001190700">
    <property type="component" value="Unassembled WGS sequence"/>
</dbReference>
<dbReference type="Pfam" id="PF00106">
    <property type="entry name" value="adh_short"/>
    <property type="match status" value="1"/>
</dbReference>
<dbReference type="PRINTS" id="PR00080">
    <property type="entry name" value="SDRFAMILY"/>
</dbReference>
<keyword evidence="1" id="KW-0560">Oxidoreductase</keyword>
<gene>
    <name evidence="4" type="ORF">CYMTET_33107</name>
</gene>
<dbReference type="CDD" id="cd05327">
    <property type="entry name" value="retinol-DH_like_SDR_c_like"/>
    <property type="match status" value="1"/>
</dbReference>
<evidence type="ECO:0000256" key="2">
    <source>
        <dbReference type="RuleBase" id="RU000363"/>
    </source>
</evidence>
<comment type="caution">
    <text evidence="4">The sequence shown here is derived from an EMBL/GenBank/DDBJ whole genome shotgun (WGS) entry which is preliminary data.</text>
</comment>
<dbReference type="PANTHER" id="PTHR43157:SF31">
    <property type="entry name" value="PHOSPHATIDYLINOSITOL-GLYCAN BIOSYNTHESIS CLASS F PROTEIN"/>
    <property type="match status" value="1"/>
</dbReference>
<dbReference type="SUPFAM" id="SSF51735">
    <property type="entry name" value="NAD(P)-binding Rossmann-fold domains"/>
    <property type="match status" value="1"/>
</dbReference>
<dbReference type="PRINTS" id="PR00081">
    <property type="entry name" value="GDHRDH"/>
</dbReference>
<dbReference type="EMBL" id="LGRX02020078">
    <property type="protein sequence ID" value="KAK3257821.1"/>
    <property type="molecule type" value="Genomic_DNA"/>
</dbReference>
<comment type="similarity">
    <text evidence="2">Belongs to the short-chain dehydrogenases/reductases (SDR) family.</text>
</comment>
<accession>A0AAE0KR78</accession>
<dbReference type="AlphaFoldDB" id="A0AAE0KR78"/>
<evidence type="ECO:0000256" key="3">
    <source>
        <dbReference type="SAM" id="MobiDB-lite"/>
    </source>
</evidence>